<dbReference type="Proteomes" id="UP000203019">
    <property type="component" value="Segment"/>
</dbReference>
<evidence type="ECO:0000313" key="1">
    <source>
        <dbReference type="EMBL" id="AOE44397.1"/>
    </source>
</evidence>
<organism evidence="1 2">
    <name type="scientific">Gordonia phage Ghobes</name>
    <dbReference type="NCBI Taxonomy" id="1887647"/>
    <lineage>
        <taxon>Viruses</taxon>
        <taxon>Duplodnaviria</taxon>
        <taxon>Heunggongvirae</taxon>
        <taxon>Uroviricota</taxon>
        <taxon>Caudoviricetes</taxon>
        <taxon>Ghobesvirus</taxon>
        <taxon>Ghobesvirus ghobes</taxon>
    </lineage>
</organism>
<accession>A0A1B3B054</accession>
<evidence type="ECO:0000313" key="2">
    <source>
        <dbReference type="Proteomes" id="UP000203019"/>
    </source>
</evidence>
<reference evidence="2" key="1">
    <citation type="submission" date="2016-07" db="EMBL/GenBank/DDBJ databases">
        <authorList>
            <person name="Florea S."/>
            <person name="Webb J.S."/>
            <person name="Jaromczyk J."/>
            <person name="Schardl C.L."/>
        </authorList>
    </citation>
    <scope>NUCLEOTIDE SEQUENCE [LARGE SCALE GENOMIC DNA]</scope>
</reference>
<dbReference type="EMBL" id="KX557278">
    <property type="protein sequence ID" value="AOE44397.1"/>
    <property type="molecule type" value="Genomic_DNA"/>
</dbReference>
<protein>
    <submittedName>
        <fullName evidence="1">Uncharacterized protein</fullName>
    </submittedName>
</protein>
<proteinExistence type="predicted"/>
<keyword evidence="2" id="KW-1185">Reference proteome</keyword>
<sequence length="72" mass="8191">MNTNKVETVAPQLVSEGDVLVWGEELRVVTEVLWFEVARVGRVYRFWCTDLAGNPVERVDVRARGQVEVVFA</sequence>
<gene>
    <name evidence="1" type="primary">46</name>
    <name evidence="1" type="ORF">SEA_GHOBES_46</name>
</gene>
<dbReference type="KEGG" id="vg:29063329"/>
<dbReference type="RefSeq" id="YP_009281149.1">
    <property type="nucleotide sequence ID" value="NC_031028.1"/>
</dbReference>
<dbReference type="GeneID" id="29063329"/>
<name>A0A1B3B054_9CAUD</name>